<dbReference type="HOGENOM" id="CLU_583997_0_0_1"/>
<feature type="compositionally biased region" description="Basic and acidic residues" evidence="1">
    <location>
        <begin position="89"/>
        <end position="100"/>
    </location>
</feature>
<evidence type="ECO:0000313" key="2">
    <source>
        <dbReference type="EMBL" id="KDR72250.1"/>
    </source>
</evidence>
<feature type="region of interest" description="Disordered" evidence="1">
    <location>
        <begin position="210"/>
        <end position="358"/>
    </location>
</feature>
<feature type="compositionally biased region" description="Polar residues" evidence="1">
    <location>
        <begin position="424"/>
        <end position="437"/>
    </location>
</feature>
<feature type="region of interest" description="Disordered" evidence="1">
    <location>
        <begin position="413"/>
        <end position="468"/>
    </location>
</feature>
<protein>
    <submittedName>
        <fullName evidence="2">Uncharacterized protein</fullName>
    </submittedName>
</protein>
<sequence>MSLDDPNVMAGIAADGQPFFSDPAHAHNQGQSQPPPGQEGSVSSLIGGDMDTPMPMKRSSGLLQIQPLGLEGTSASRTPGALPLATPAREADAREMREFWKQYMRTPLSGPTPAAGLGDAQASNASSLTKVGTPYRRPRVASLPSAKTPIVELEQMYGAPSRVNNLQTKHRAGDDEAAGTLGPMSSMRTTLHGNQEDLRSYEAAVMARRPPTALNLQPKKLGKAKGPHNFGARPRSAVDVAGSMNTGSGSRPLAASSLANAFGASSQGPVHQASSPSAPAGRVTFSVKKEDRGSVSANASPAHSRASSGTGAGAAADDELSTGGSPAPDQDSGRPSFKRLPSQTLGPENSKRAFYGFDDEEEDIKDRELMGWGTDPAAAGVTITDRATNPSTNAKFGGLAAMSHSDRVVASLSEKRRRRGMSAPNASLNLPPQSLQDQGLEEQKMSEPYGTANVPGMAYAPAAQGLGN</sequence>
<dbReference type="EMBL" id="KL142389">
    <property type="protein sequence ID" value="KDR72250.1"/>
    <property type="molecule type" value="Genomic_DNA"/>
</dbReference>
<gene>
    <name evidence="2" type="ORF">GALMADRAFT_213287</name>
</gene>
<dbReference type="AlphaFoldDB" id="A0A067SMT5"/>
<organism evidence="2 3">
    <name type="scientific">Galerina marginata (strain CBS 339.88)</name>
    <dbReference type="NCBI Taxonomy" id="685588"/>
    <lineage>
        <taxon>Eukaryota</taxon>
        <taxon>Fungi</taxon>
        <taxon>Dikarya</taxon>
        <taxon>Basidiomycota</taxon>
        <taxon>Agaricomycotina</taxon>
        <taxon>Agaricomycetes</taxon>
        <taxon>Agaricomycetidae</taxon>
        <taxon>Agaricales</taxon>
        <taxon>Agaricineae</taxon>
        <taxon>Strophariaceae</taxon>
        <taxon>Galerina</taxon>
    </lineage>
</organism>
<proteinExistence type="predicted"/>
<keyword evidence="3" id="KW-1185">Reference proteome</keyword>
<evidence type="ECO:0000313" key="3">
    <source>
        <dbReference type="Proteomes" id="UP000027222"/>
    </source>
</evidence>
<feature type="compositionally biased region" description="Low complexity" evidence="1">
    <location>
        <begin position="302"/>
        <end position="315"/>
    </location>
</feature>
<dbReference type="Proteomes" id="UP000027222">
    <property type="component" value="Unassembled WGS sequence"/>
</dbReference>
<accession>A0A067SMT5</accession>
<dbReference type="STRING" id="685588.A0A067SMT5"/>
<reference evidence="3" key="1">
    <citation type="journal article" date="2014" name="Proc. Natl. Acad. Sci. U.S.A.">
        <title>Extensive sampling of basidiomycete genomes demonstrates inadequacy of the white-rot/brown-rot paradigm for wood decay fungi.</title>
        <authorList>
            <person name="Riley R."/>
            <person name="Salamov A.A."/>
            <person name="Brown D.W."/>
            <person name="Nagy L.G."/>
            <person name="Floudas D."/>
            <person name="Held B.W."/>
            <person name="Levasseur A."/>
            <person name="Lombard V."/>
            <person name="Morin E."/>
            <person name="Otillar R."/>
            <person name="Lindquist E.A."/>
            <person name="Sun H."/>
            <person name="LaButti K.M."/>
            <person name="Schmutz J."/>
            <person name="Jabbour D."/>
            <person name="Luo H."/>
            <person name="Baker S.E."/>
            <person name="Pisabarro A.G."/>
            <person name="Walton J.D."/>
            <person name="Blanchette R.A."/>
            <person name="Henrissat B."/>
            <person name="Martin F."/>
            <person name="Cullen D."/>
            <person name="Hibbett D.S."/>
            <person name="Grigoriev I.V."/>
        </authorList>
    </citation>
    <scope>NUCLEOTIDE SEQUENCE [LARGE SCALE GENOMIC DNA]</scope>
    <source>
        <strain evidence="3">CBS 339.88</strain>
    </source>
</reference>
<evidence type="ECO:0000256" key="1">
    <source>
        <dbReference type="SAM" id="MobiDB-lite"/>
    </source>
</evidence>
<dbReference type="OrthoDB" id="6365676at2759"/>
<feature type="compositionally biased region" description="Polar residues" evidence="1">
    <location>
        <begin position="257"/>
        <end position="277"/>
    </location>
</feature>
<name>A0A067SMT5_GALM3</name>
<feature type="region of interest" description="Disordered" evidence="1">
    <location>
        <begin position="1"/>
        <end position="143"/>
    </location>
</feature>
<feature type="compositionally biased region" description="Polar residues" evidence="1">
    <location>
        <begin position="121"/>
        <end position="130"/>
    </location>
</feature>